<sequence>MPQDPRGTRAGSPLVAVSAVFDGPVQVAPSPETLRPGRSSPSVPQLRRSLDRVRGSGLRVRTHLHGQIARPEGPPGSPPAGTRPLKVGPSGCARHSSHLRSPSGQIARLNPAGGAGLHAPLTASSAGASGALPHLLTGPLQKGADCVCLAASAPDSPRAAPGLDFSRLFGPRDPQWPGSS</sequence>
<evidence type="ECO:0000256" key="1">
    <source>
        <dbReference type="SAM" id="MobiDB-lite"/>
    </source>
</evidence>
<keyword evidence="3" id="KW-1185">Reference proteome</keyword>
<proteinExistence type="predicted"/>
<organism evidence="2 3">
    <name type="scientific">Pleurodeles waltl</name>
    <name type="common">Iberian ribbed newt</name>
    <dbReference type="NCBI Taxonomy" id="8319"/>
    <lineage>
        <taxon>Eukaryota</taxon>
        <taxon>Metazoa</taxon>
        <taxon>Chordata</taxon>
        <taxon>Craniata</taxon>
        <taxon>Vertebrata</taxon>
        <taxon>Euteleostomi</taxon>
        <taxon>Amphibia</taxon>
        <taxon>Batrachia</taxon>
        <taxon>Caudata</taxon>
        <taxon>Salamandroidea</taxon>
        <taxon>Salamandridae</taxon>
        <taxon>Pleurodelinae</taxon>
        <taxon>Pleurodeles</taxon>
    </lineage>
</organism>
<gene>
    <name evidence="2" type="ORF">NDU88_003884</name>
</gene>
<protein>
    <submittedName>
        <fullName evidence="2">Uncharacterized protein</fullName>
    </submittedName>
</protein>
<evidence type="ECO:0000313" key="2">
    <source>
        <dbReference type="EMBL" id="KAJ1194596.1"/>
    </source>
</evidence>
<feature type="region of interest" description="Disordered" evidence="1">
    <location>
        <begin position="26"/>
        <end position="111"/>
    </location>
</feature>
<name>A0AAV7V1B9_PLEWA</name>
<dbReference type="EMBL" id="JANPWB010000004">
    <property type="protein sequence ID" value="KAJ1194596.1"/>
    <property type="molecule type" value="Genomic_DNA"/>
</dbReference>
<reference evidence="2" key="1">
    <citation type="journal article" date="2022" name="bioRxiv">
        <title>Sequencing and chromosome-scale assembly of the giantPleurodeles waltlgenome.</title>
        <authorList>
            <person name="Brown T."/>
            <person name="Elewa A."/>
            <person name="Iarovenko S."/>
            <person name="Subramanian E."/>
            <person name="Araus A.J."/>
            <person name="Petzold A."/>
            <person name="Susuki M."/>
            <person name="Suzuki K.-i.T."/>
            <person name="Hayashi T."/>
            <person name="Toyoda A."/>
            <person name="Oliveira C."/>
            <person name="Osipova E."/>
            <person name="Leigh N.D."/>
            <person name="Simon A."/>
            <person name="Yun M.H."/>
        </authorList>
    </citation>
    <scope>NUCLEOTIDE SEQUENCE</scope>
    <source>
        <strain evidence="2">20211129_DDA</strain>
        <tissue evidence="2">Liver</tissue>
    </source>
</reference>
<dbReference type="AlphaFoldDB" id="A0AAV7V1B9"/>
<comment type="caution">
    <text evidence="2">The sequence shown here is derived from an EMBL/GenBank/DDBJ whole genome shotgun (WGS) entry which is preliminary data.</text>
</comment>
<evidence type="ECO:0000313" key="3">
    <source>
        <dbReference type="Proteomes" id="UP001066276"/>
    </source>
</evidence>
<dbReference type="Proteomes" id="UP001066276">
    <property type="component" value="Chromosome 2_2"/>
</dbReference>
<accession>A0AAV7V1B9</accession>
<feature type="region of interest" description="Disordered" evidence="1">
    <location>
        <begin position="153"/>
        <end position="180"/>
    </location>
</feature>